<dbReference type="InterPro" id="IPR045874">
    <property type="entry name" value="LRK10/LRL21-25-like"/>
</dbReference>
<dbReference type="PANTHER" id="PTHR27009">
    <property type="entry name" value="RUST RESISTANCE KINASE LR10-RELATED"/>
    <property type="match status" value="1"/>
</dbReference>
<keyword evidence="3" id="KW-0812">Transmembrane</keyword>
<keyword evidence="6" id="KW-0472">Membrane</keyword>
<keyword evidence="5" id="KW-1133">Transmembrane helix</keyword>
<evidence type="ECO:0000313" key="10">
    <source>
        <dbReference type="Proteomes" id="UP000289738"/>
    </source>
</evidence>
<dbReference type="SUPFAM" id="SSF56112">
    <property type="entry name" value="Protein kinase-like (PK-like)"/>
    <property type="match status" value="1"/>
</dbReference>
<evidence type="ECO:0000256" key="7">
    <source>
        <dbReference type="ARBA" id="ARBA00023180"/>
    </source>
</evidence>
<dbReference type="GO" id="GO:0004674">
    <property type="term" value="F:protein serine/threonine kinase activity"/>
    <property type="evidence" value="ECO:0007669"/>
    <property type="project" value="UniProtKB-KW"/>
</dbReference>
<evidence type="ECO:0000256" key="1">
    <source>
        <dbReference type="ARBA" id="ARBA00004479"/>
    </source>
</evidence>
<dbReference type="Proteomes" id="UP000289738">
    <property type="component" value="Chromosome B04"/>
</dbReference>
<keyword evidence="7" id="KW-0325">Glycoprotein</keyword>
<evidence type="ECO:0000256" key="3">
    <source>
        <dbReference type="ARBA" id="ARBA00022692"/>
    </source>
</evidence>
<organism evidence="9 10">
    <name type="scientific">Arachis hypogaea</name>
    <name type="common">Peanut</name>
    <dbReference type="NCBI Taxonomy" id="3818"/>
    <lineage>
        <taxon>Eukaryota</taxon>
        <taxon>Viridiplantae</taxon>
        <taxon>Streptophyta</taxon>
        <taxon>Embryophyta</taxon>
        <taxon>Tracheophyta</taxon>
        <taxon>Spermatophyta</taxon>
        <taxon>Magnoliopsida</taxon>
        <taxon>eudicotyledons</taxon>
        <taxon>Gunneridae</taxon>
        <taxon>Pentapetalae</taxon>
        <taxon>rosids</taxon>
        <taxon>fabids</taxon>
        <taxon>Fabales</taxon>
        <taxon>Fabaceae</taxon>
        <taxon>Papilionoideae</taxon>
        <taxon>50 kb inversion clade</taxon>
        <taxon>dalbergioids sensu lato</taxon>
        <taxon>Dalbergieae</taxon>
        <taxon>Pterocarpus clade</taxon>
        <taxon>Arachis</taxon>
    </lineage>
</organism>
<keyword evidence="4" id="KW-0732">Signal</keyword>
<dbReference type="GO" id="GO:0005524">
    <property type="term" value="F:ATP binding"/>
    <property type="evidence" value="ECO:0007669"/>
    <property type="project" value="InterPro"/>
</dbReference>
<protein>
    <recommendedName>
        <fullName evidence="8">Protein kinase domain-containing protein</fullName>
    </recommendedName>
</protein>
<evidence type="ECO:0000313" key="9">
    <source>
        <dbReference type="EMBL" id="RYR14923.1"/>
    </source>
</evidence>
<reference evidence="9 10" key="1">
    <citation type="submission" date="2019-01" db="EMBL/GenBank/DDBJ databases">
        <title>Sequencing of cultivated peanut Arachis hypogaea provides insights into genome evolution and oil improvement.</title>
        <authorList>
            <person name="Chen X."/>
        </authorList>
    </citation>
    <scope>NUCLEOTIDE SEQUENCE [LARGE SCALE GENOMIC DNA]</scope>
    <source>
        <strain evidence="10">cv. Fuhuasheng</strain>
        <tissue evidence="9">Leaves</tissue>
    </source>
</reference>
<dbReference type="InterPro" id="IPR001245">
    <property type="entry name" value="Ser-Thr/Tyr_kinase_cat_dom"/>
</dbReference>
<dbReference type="Pfam" id="PF07714">
    <property type="entry name" value="PK_Tyr_Ser-Thr"/>
    <property type="match status" value="1"/>
</dbReference>
<dbReference type="InterPro" id="IPR011009">
    <property type="entry name" value="Kinase-like_dom_sf"/>
</dbReference>
<comment type="caution">
    <text evidence="9">The sequence shown here is derived from an EMBL/GenBank/DDBJ whole genome shotgun (WGS) entry which is preliminary data.</text>
</comment>
<evidence type="ECO:0000256" key="5">
    <source>
        <dbReference type="ARBA" id="ARBA00022989"/>
    </source>
</evidence>
<keyword evidence="2" id="KW-0418">Kinase</keyword>
<evidence type="ECO:0000256" key="2">
    <source>
        <dbReference type="ARBA" id="ARBA00022527"/>
    </source>
</evidence>
<keyword evidence="2" id="KW-0808">Transferase</keyword>
<proteinExistence type="predicted"/>
<dbReference type="InterPro" id="IPR000719">
    <property type="entry name" value="Prot_kinase_dom"/>
</dbReference>
<accession>A0A444ZL83</accession>
<evidence type="ECO:0000259" key="8">
    <source>
        <dbReference type="PROSITE" id="PS50011"/>
    </source>
</evidence>
<dbReference type="AlphaFoldDB" id="A0A444ZL83"/>
<dbReference type="PROSITE" id="PS50011">
    <property type="entry name" value="PROTEIN_KINASE_DOM"/>
    <property type="match status" value="1"/>
</dbReference>
<dbReference type="STRING" id="3818.A0A444ZL83"/>
<gene>
    <name evidence="9" type="ORF">Ahy_B04g071640</name>
</gene>
<evidence type="ECO:0000256" key="6">
    <source>
        <dbReference type="ARBA" id="ARBA00023136"/>
    </source>
</evidence>
<dbReference type="GO" id="GO:0016020">
    <property type="term" value="C:membrane"/>
    <property type="evidence" value="ECO:0007669"/>
    <property type="project" value="UniProtKB-SubCell"/>
</dbReference>
<dbReference type="EMBL" id="SDMP01000014">
    <property type="protein sequence ID" value="RYR14923.1"/>
    <property type="molecule type" value="Genomic_DNA"/>
</dbReference>
<comment type="subcellular location">
    <subcellularLocation>
        <location evidence="1">Membrane</location>
        <topology evidence="1">Single-pass type I membrane protein</topology>
    </subcellularLocation>
</comment>
<name>A0A444ZL83_ARAHY</name>
<feature type="domain" description="Protein kinase" evidence="8">
    <location>
        <begin position="1"/>
        <end position="161"/>
    </location>
</feature>
<dbReference type="Gene3D" id="1.10.510.10">
    <property type="entry name" value="Transferase(Phosphotransferase) domain 1"/>
    <property type="match status" value="1"/>
</dbReference>
<keyword evidence="2" id="KW-0723">Serine/threonine-protein kinase</keyword>
<sequence length="161" mass="18693">MNEKGSEKEFINEIASINRIFHVNIIFFLEFCNERNIRALIHNSLDKFIYENGSPTPTCNLDWNQIAIGITHFCPTIFYFGLVKICQKKESIVSILGRRGTIGYIAPEVFSRINGSVLHKSNVYSYGMLILEMVGGRKNYENRRSNSSEMYFSDWIYKDLE</sequence>
<keyword evidence="10" id="KW-1185">Reference proteome</keyword>
<evidence type="ECO:0000256" key="4">
    <source>
        <dbReference type="ARBA" id="ARBA00022729"/>
    </source>
</evidence>